<dbReference type="Gene3D" id="2.60.220.50">
    <property type="match status" value="1"/>
</dbReference>
<organism evidence="12 13">
    <name type="scientific">Branchiostoma floridae</name>
    <name type="common">Florida lancelet</name>
    <name type="synonym">Amphioxus</name>
    <dbReference type="NCBI Taxonomy" id="7739"/>
    <lineage>
        <taxon>Eukaryota</taxon>
        <taxon>Metazoa</taxon>
        <taxon>Chordata</taxon>
        <taxon>Cephalochordata</taxon>
        <taxon>Leptocardii</taxon>
        <taxon>Amphioxiformes</taxon>
        <taxon>Branchiostomatidae</taxon>
        <taxon>Branchiostoma</taxon>
    </lineage>
</organism>
<evidence type="ECO:0000256" key="8">
    <source>
        <dbReference type="SAM" id="MobiDB-lite"/>
    </source>
</evidence>
<dbReference type="InterPro" id="IPR000203">
    <property type="entry name" value="GPS"/>
</dbReference>
<dbReference type="InterPro" id="IPR046338">
    <property type="entry name" value="GAIN_dom_sf"/>
</dbReference>
<feature type="region of interest" description="Disordered" evidence="8">
    <location>
        <begin position="485"/>
        <end position="506"/>
    </location>
</feature>
<dbReference type="KEGG" id="bfo:118416283"/>
<feature type="compositionally biased region" description="Basic and acidic residues" evidence="8">
    <location>
        <begin position="664"/>
        <end position="673"/>
    </location>
</feature>
<feature type="transmembrane region" description="Helical" evidence="9">
    <location>
        <begin position="613"/>
        <end position="643"/>
    </location>
</feature>
<evidence type="ECO:0000256" key="5">
    <source>
        <dbReference type="ARBA" id="ARBA00023136"/>
    </source>
</evidence>
<feature type="transmembrane region" description="Helical" evidence="9">
    <location>
        <begin position="458"/>
        <end position="479"/>
    </location>
</feature>
<comment type="similarity">
    <text evidence="2">Belongs to the polycystin family.</text>
</comment>
<dbReference type="OrthoDB" id="1021775at2759"/>
<protein>
    <submittedName>
        <fullName evidence="13">Polycystic kidney disease protein 1-like 2</fullName>
    </submittedName>
</protein>
<feature type="transmembrane region" description="Helical" evidence="9">
    <location>
        <begin position="190"/>
        <end position="209"/>
    </location>
</feature>
<dbReference type="InterPro" id="IPR057244">
    <property type="entry name" value="GAIN_B"/>
</dbReference>
<dbReference type="Pfam" id="PF20519">
    <property type="entry name" value="Polycystin_dom"/>
    <property type="match status" value="1"/>
</dbReference>
<evidence type="ECO:0000256" key="6">
    <source>
        <dbReference type="ARBA" id="ARBA00023157"/>
    </source>
</evidence>
<feature type="region of interest" description="Disordered" evidence="8">
    <location>
        <begin position="695"/>
        <end position="715"/>
    </location>
</feature>
<accession>A0A9J7L824</accession>
<feature type="domain" description="PLAT" evidence="10">
    <location>
        <begin position="236"/>
        <end position="353"/>
    </location>
</feature>
<feature type="domain" description="GAIN-B" evidence="11">
    <location>
        <begin position="42"/>
        <end position="176"/>
    </location>
</feature>
<dbReference type="Pfam" id="PF01825">
    <property type="entry name" value="GPS"/>
    <property type="match status" value="1"/>
</dbReference>
<name>A0A9J7L824_BRAFL</name>
<feature type="region of interest" description="Disordered" evidence="8">
    <location>
        <begin position="649"/>
        <end position="681"/>
    </location>
</feature>
<dbReference type="GO" id="GO:0016020">
    <property type="term" value="C:membrane"/>
    <property type="evidence" value="ECO:0007669"/>
    <property type="project" value="UniProtKB-SubCell"/>
</dbReference>
<dbReference type="InterPro" id="IPR001024">
    <property type="entry name" value="PLAT/LH2_dom"/>
</dbReference>
<keyword evidence="4 9" id="KW-1133">Transmembrane helix</keyword>
<evidence type="ECO:0000259" key="10">
    <source>
        <dbReference type="PROSITE" id="PS50095"/>
    </source>
</evidence>
<evidence type="ECO:0000256" key="2">
    <source>
        <dbReference type="ARBA" id="ARBA00007200"/>
    </source>
</evidence>
<dbReference type="Proteomes" id="UP000001554">
    <property type="component" value="Chromosome 5"/>
</dbReference>
<dbReference type="PROSITE" id="PS50095">
    <property type="entry name" value="PLAT"/>
    <property type="match status" value="1"/>
</dbReference>
<dbReference type="InterPro" id="IPR036392">
    <property type="entry name" value="PLAT/LH2_dom_sf"/>
</dbReference>
<proteinExistence type="inferred from homology"/>
<evidence type="ECO:0000256" key="1">
    <source>
        <dbReference type="ARBA" id="ARBA00004141"/>
    </source>
</evidence>
<dbReference type="GeneID" id="118416283"/>
<evidence type="ECO:0000256" key="4">
    <source>
        <dbReference type="ARBA" id="ARBA00022989"/>
    </source>
</evidence>
<dbReference type="RefSeq" id="XP_035677265.1">
    <property type="nucleotide sequence ID" value="XM_035821372.1"/>
</dbReference>
<evidence type="ECO:0000256" key="9">
    <source>
        <dbReference type="SAM" id="Phobius"/>
    </source>
</evidence>
<feature type="transmembrane region" description="Helical" evidence="9">
    <location>
        <begin position="412"/>
        <end position="431"/>
    </location>
</feature>
<dbReference type="InterPro" id="IPR046791">
    <property type="entry name" value="Polycystin_dom"/>
</dbReference>
<dbReference type="AlphaFoldDB" id="A0A9J7L824"/>
<gene>
    <name evidence="13" type="primary">LOC118416283</name>
</gene>
<dbReference type="Pfam" id="PF01477">
    <property type="entry name" value="PLAT"/>
    <property type="match status" value="1"/>
</dbReference>
<keyword evidence="12" id="KW-1185">Reference proteome</keyword>
<comment type="subcellular location">
    <subcellularLocation>
        <location evidence="1">Membrane</location>
        <topology evidence="1">Multi-pass membrane protein</topology>
    </subcellularLocation>
</comment>
<evidence type="ECO:0000313" key="13">
    <source>
        <dbReference type="RefSeq" id="XP_035677265.1"/>
    </source>
</evidence>
<dbReference type="PROSITE" id="PS50221">
    <property type="entry name" value="GAIN_B"/>
    <property type="match status" value="1"/>
</dbReference>
<reference evidence="13" key="2">
    <citation type="submission" date="2025-08" db="UniProtKB">
        <authorList>
            <consortium name="RefSeq"/>
        </authorList>
    </citation>
    <scope>IDENTIFICATION</scope>
    <source>
        <strain evidence="13">S238N-H82</strain>
        <tissue evidence="13">Testes</tissue>
    </source>
</reference>
<dbReference type="Gene3D" id="2.60.60.20">
    <property type="entry name" value="PLAT/LH2 domain"/>
    <property type="match status" value="1"/>
</dbReference>
<dbReference type="SMART" id="SM00308">
    <property type="entry name" value="LH2"/>
    <property type="match status" value="1"/>
</dbReference>
<dbReference type="FunFam" id="2.60.60.20:FF:000019">
    <property type="entry name" value="Uncharacterized protein"/>
    <property type="match status" value="1"/>
</dbReference>
<keyword evidence="3 9" id="KW-0812">Transmembrane</keyword>
<dbReference type="PANTHER" id="PTHR10877:SF194">
    <property type="entry name" value="LOCATION OF VULVA DEFECTIVE 1"/>
    <property type="match status" value="1"/>
</dbReference>
<evidence type="ECO:0000313" key="12">
    <source>
        <dbReference type="Proteomes" id="UP000001554"/>
    </source>
</evidence>
<dbReference type="InterPro" id="IPR051223">
    <property type="entry name" value="Polycystin"/>
</dbReference>
<dbReference type="OMA" id="DEHIWIS"/>
<dbReference type="PANTHER" id="PTHR10877">
    <property type="entry name" value="POLYCYSTIN FAMILY MEMBER"/>
    <property type="match status" value="1"/>
</dbReference>
<keyword evidence="6" id="KW-1015">Disulfide bond</keyword>
<reference evidence="12" key="1">
    <citation type="journal article" date="2020" name="Nat. Ecol. Evol.">
        <title>Deeply conserved synteny resolves early events in vertebrate evolution.</title>
        <authorList>
            <person name="Simakov O."/>
            <person name="Marletaz F."/>
            <person name="Yue J.X."/>
            <person name="O'Connell B."/>
            <person name="Jenkins J."/>
            <person name="Brandt A."/>
            <person name="Calef R."/>
            <person name="Tung C.H."/>
            <person name="Huang T.K."/>
            <person name="Schmutz J."/>
            <person name="Satoh N."/>
            <person name="Yu J.K."/>
            <person name="Putnam N.H."/>
            <person name="Green R.E."/>
            <person name="Rokhsar D.S."/>
        </authorList>
    </citation>
    <scope>NUCLEOTIDE SEQUENCE [LARGE SCALE GENOMIC DNA]</scope>
    <source>
        <strain evidence="12">S238N-H82</strain>
    </source>
</reference>
<evidence type="ECO:0000259" key="11">
    <source>
        <dbReference type="PROSITE" id="PS50221"/>
    </source>
</evidence>
<keyword evidence="5 9" id="KW-0472">Membrane</keyword>
<feature type="transmembrane region" description="Helical" evidence="9">
    <location>
        <begin position="578"/>
        <end position="601"/>
    </location>
</feature>
<evidence type="ECO:0000256" key="7">
    <source>
        <dbReference type="PROSITE-ProRule" id="PRU00152"/>
    </source>
</evidence>
<evidence type="ECO:0000256" key="3">
    <source>
        <dbReference type="ARBA" id="ARBA00022692"/>
    </source>
</evidence>
<dbReference type="SUPFAM" id="SSF49723">
    <property type="entry name" value="Lipase/lipooxygenase domain (PLAT/LH2 domain)"/>
    <property type="match status" value="1"/>
</dbReference>
<dbReference type="SMART" id="SM00303">
    <property type="entry name" value="GPS"/>
    <property type="match status" value="1"/>
</dbReference>
<feature type="compositionally biased region" description="Acidic residues" evidence="8">
    <location>
        <begin position="649"/>
        <end position="663"/>
    </location>
</feature>
<sequence>MPAELQVFQFYVKKISSSLSFVVDVNTTQFPQPITLLLRKGAPPTPAAHNWTVTLPLPEDQLFSVPWRDNSSLTSNPYQWMVPTGDIDFSPFDAGNMTEYFIGIDFAATANQSSDDNVAFTLYVFETSCVYFAEGDTHLWEREGCKVGLLSNLTHIHCQCDHLTKFSGFVAPNPLNIQEALSANVLENPAGLILVLVVFSSYLLGVLWARKEDRKDLSKAGVGLLPGHKLNPRQDCQYLVTVYTGFRGNAGTTAEVSLVLHGFHAESLPITLRDPGRLLFEKGSVDAFLLSTDQPLGGLTHLQIWHNNAGYSPSWFLSQVVVVNKGTNVTTYFLCNRRAVSMPLSPHPSLWLAIDREDGNIERAVPAAGPEEMTSFRTVFGAKSARDMNDGHLWFSVAGRPARSPFTRVQRLSCCLTLLYSTMLTNIMFFGRGDDFDPPEPLRIAGLEIKPPISLPQLMIGIQSAVIIMPVNLLIVFLFRQSDKKKGKNTSNDAKKRSTEGQGAIEDALRQDTKKVKYRPGNHDLYRKDGKKHRTSLRPVVDNKLRVVQLASERSDRPYSSDCDEEDSSGQKCPVSRWAAFVGWCLVWSASFVAAFFTVLYTLSFGRQKAEAWVFTFVTSFFTDLFFVQPIKLIMVAILFALLAKKPVEDEDPPPSPPADDEEYTHRSGKGDGRTPPNSLATATGWLRYVGRGRTTHRQSSVDTQTPSTPPSPSMLAELRAKSAEKRKARDAVLEVVGVGLFIAVIMLTAYGERSPLAFYMTQNVRGLTPGATDVKDIPSFWTWITDGLVPATHTALRYNGRASSADLVLDDLLTHPVDGVRLRQVRLKPGKLCEVPEKMTSFTSRCQADFTILTADSQNYTKLSLA</sequence>
<feature type="transmembrane region" description="Helical" evidence="9">
    <location>
        <begin position="732"/>
        <end position="752"/>
    </location>
</feature>
<comment type="caution">
    <text evidence="7">Lacks conserved residue(s) required for the propagation of feature annotation.</text>
</comment>